<dbReference type="RefSeq" id="WP_347613658.1">
    <property type="nucleotide sequence ID" value="NZ_JBDPZC010000024.1"/>
</dbReference>
<proteinExistence type="predicted"/>
<comment type="caution">
    <text evidence="1">The sequence shown here is derived from an EMBL/GenBank/DDBJ whole genome shotgun (WGS) entry which is preliminary data.</text>
</comment>
<evidence type="ECO:0000313" key="2">
    <source>
        <dbReference type="Proteomes" id="UP001462640"/>
    </source>
</evidence>
<protein>
    <submittedName>
        <fullName evidence="1">Protein DpdD</fullName>
    </submittedName>
</protein>
<name>A0ABV0GLH1_9BURK</name>
<organism evidence="1 2">
    <name type="scientific">Roseateles flavus</name>
    <dbReference type="NCBI Taxonomy" id="3149041"/>
    <lineage>
        <taxon>Bacteria</taxon>
        <taxon>Pseudomonadati</taxon>
        <taxon>Pseudomonadota</taxon>
        <taxon>Betaproteobacteria</taxon>
        <taxon>Burkholderiales</taxon>
        <taxon>Sphaerotilaceae</taxon>
        <taxon>Roseateles</taxon>
    </lineage>
</organism>
<dbReference type="Proteomes" id="UP001462640">
    <property type="component" value="Unassembled WGS sequence"/>
</dbReference>
<keyword evidence="2" id="KW-1185">Reference proteome</keyword>
<dbReference type="EMBL" id="JBDPZC010000024">
    <property type="protein sequence ID" value="MEO3715909.1"/>
    <property type="molecule type" value="Genomic_DNA"/>
</dbReference>
<evidence type="ECO:0000313" key="1">
    <source>
        <dbReference type="EMBL" id="MEO3715909.1"/>
    </source>
</evidence>
<accession>A0ABV0GLH1</accession>
<sequence length="752" mass="83573">MVRADDQEAAERAALLRRFFTVPNLYVHPGAGATAPAPALAVPQALHDALRRFLSGYGERPLLLPYRSAGDDRICWYACAHDDTACRVLRAELEAFIGPSFAEFDDSGDTAWATPDVVREVLMSAGLRVVRLRCSKPEFDERVPSRWKTYWQLLERQPKRVELEVRSFAQLRSVFDEALVARNEPDALAAVAALRDVHGLSGENRVFLDIRLAAAFGRWEQILAHPRLVELLQLRLPPETYGDIWDALYEVHLRPFENSGSAPHLVQAFVDEVQALAGPLLKGRGRSRRPAALKSLLLDALAQAAPQAALCRELLEAVGPHAFGPATSGIEAMVAALETPSSDFESALDEMDQERYEQAWVLLWPLPDDARVFAALLRCAKEIADPVRGGDVLARLNATSADIAEAVGQTRARLLRDVEQLAREAPPAKLQVQVEAVTEQQAADIVAYWREIAGASSTAILDMRPGLTDELQAALETHALEESPVLDALFPVWFEWLVGKCAPESRLIELYQAFIETLFLRDRYGETELELVRLAALHLVGASPTPKQYQRLLDRLIDIFNVARSPVAARWALELTDGLLAMPCRSEEALTRWRGVVFDAANEMRSRLGPVQRSLLRILATECGYELTSPTDSTEVEFPAPAVEMVKRVLIYSLDKHATERAAMTLKELFPHGRFETNGDETCTTRLKSSVSMADWVIFVSNVATHQAFYCIKAALREQTDLLQVQGSGTTRIIECVMNKFQANGESRHFDG</sequence>
<dbReference type="NCBIfam" id="NF041061">
    <property type="entry name" value="DpdD"/>
    <property type="match status" value="1"/>
</dbReference>
<reference evidence="1 2" key="1">
    <citation type="submission" date="2024-05" db="EMBL/GenBank/DDBJ databases">
        <title>Roseateles sp. 2.12 16S ribosomal RNA gene Genome sequencing and assembly.</title>
        <authorList>
            <person name="Woo H."/>
        </authorList>
    </citation>
    <scope>NUCLEOTIDE SEQUENCE [LARGE SCALE GENOMIC DNA]</scope>
    <source>
        <strain evidence="1 2">2.12</strain>
    </source>
</reference>
<gene>
    <name evidence="1" type="primary">dpdD</name>
    <name evidence="1" type="ORF">ABDJ40_24305</name>
</gene>
<dbReference type="InterPro" id="IPR049807">
    <property type="entry name" value="DpdD-like"/>
</dbReference>